<feature type="binding site" evidence="16">
    <location>
        <begin position="7"/>
        <end position="10"/>
    </location>
    <ligand>
        <name>ATP</name>
        <dbReference type="ChEBI" id="CHEBI:30616"/>
    </ligand>
</feature>
<dbReference type="GO" id="GO:0009089">
    <property type="term" value="P:lysine biosynthetic process via diaminopimelate"/>
    <property type="evidence" value="ECO:0007669"/>
    <property type="project" value="UniProtKB-UniPathway"/>
</dbReference>
<dbReference type="CDD" id="cd04923">
    <property type="entry name" value="ACT_AK-LysC-DapG-like_2"/>
    <property type="match status" value="1"/>
</dbReference>
<evidence type="ECO:0000256" key="15">
    <source>
        <dbReference type="ARBA" id="ARBA00063835"/>
    </source>
</evidence>
<evidence type="ECO:0000256" key="16">
    <source>
        <dbReference type="PIRSR" id="PIRSR000726-1"/>
    </source>
</evidence>
<keyword evidence="9 16" id="KW-0547">Nucleotide-binding</keyword>
<dbReference type="UniPathway" id="UPA00034">
    <property type="reaction ID" value="UER00015"/>
</dbReference>
<dbReference type="FunFam" id="3.40.1160.10:FF:000002">
    <property type="entry name" value="Aspartokinase"/>
    <property type="match status" value="1"/>
</dbReference>
<keyword evidence="7 17" id="KW-0808">Transferase</keyword>
<dbReference type="STRING" id="29563.SAMN02983006_00273"/>
<comment type="similarity">
    <text evidence="5 17">Belongs to the aspartokinase family.</text>
</comment>
<keyword evidence="21" id="KW-1185">Reference proteome</keyword>
<dbReference type="PROSITE" id="PS51671">
    <property type="entry name" value="ACT"/>
    <property type="match status" value="1"/>
</dbReference>
<evidence type="ECO:0000256" key="9">
    <source>
        <dbReference type="ARBA" id="ARBA00022741"/>
    </source>
</evidence>
<dbReference type="OrthoDB" id="9799110at2"/>
<dbReference type="RefSeq" id="WP_089858464.1">
    <property type="nucleotide sequence ID" value="NZ_FOTI01000002.1"/>
</dbReference>
<dbReference type="NCBIfam" id="TIGR00656">
    <property type="entry name" value="asp_kin_monofn"/>
    <property type="match status" value="1"/>
</dbReference>
<gene>
    <name evidence="20" type="ORF">SAMN02983006_00273</name>
</gene>
<dbReference type="CDD" id="cd04913">
    <property type="entry name" value="ACT_AKii-LysC-BS-like_1"/>
    <property type="match status" value="1"/>
</dbReference>
<dbReference type="PIRSF" id="PIRSF000726">
    <property type="entry name" value="Asp_kin"/>
    <property type="match status" value="1"/>
</dbReference>
<proteinExistence type="inferred from homology"/>
<reference evidence="20 21" key="1">
    <citation type="submission" date="2016-10" db="EMBL/GenBank/DDBJ databases">
        <authorList>
            <person name="de Groot N.N."/>
        </authorList>
    </citation>
    <scope>NUCLEOTIDE SEQUENCE [LARGE SCALE GENOMIC DNA]</scope>
    <source>
        <strain evidence="20 21">ATCC 51327</strain>
    </source>
</reference>
<feature type="binding site" evidence="16">
    <location>
        <position position="179"/>
    </location>
    <ligand>
        <name>ATP</name>
        <dbReference type="ChEBI" id="CHEBI:30616"/>
    </ligand>
</feature>
<dbReference type="InterPro" id="IPR054352">
    <property type="entry name" value="ACT_Aspartokinase"/>
</dbReference>
<dbReference type="GO" id="GO:0009088">
    <property type="term" value="P:threonine biosynthetic process"/>
    <property type="evidence" value="ECO:0007669"/>
    <property type="project" value="UniProtKB-UniPathway"/>
</dbReference>
<dbReference type="GO" id="GO:0004072">
    <property type="term" value="F:aspartate kinase activity"/>
    <property type="evidence" value="ECO:0007669"/>
    <property type="project" value="UniProtKB-EC"/>
</dbReference>
<evidence type="ECO:0000256" key="13">
    <source>
        <dbReference type="ARBA" id="ARBA00023154"/>
    </source>
</evidence>
<feature type="binding site" evidence="16">
    <location>
        <position position="47"/>
    </location>
    <ligand>
        <name>substrate</name>
    </ligand>
</feature>
<evidence type="ECO:0000256" key="8">
    <source>
        <dbReference type="ARBA" id="ARBA00022737"/>
    </source>
</evidence>
<feature type="domain" description="ACT" evidence="19">
    <location>
        <begin position="264"/>
        <end position="347"/>
    </location>
</feature>
<comment type="pathway">
    <text evidence="4 18">Amino-acid biosynthesis; L-threonine biosynthesis; L-threonine from L-aspartate: step 1/5.</text>
</comment>
<evidence type="ECO:0000256" key="18">
    <source>
        <dbReference type="RuleBase" id="RU004249"/>
    </source>
</evidence>
<dbReference type="EMBL" id="FOTI01000002">
    <property type="protein sequence ID" value="SFL13871.1"/>
    <property type="molecule type" value="Genomic_DNA"/>
</dbReference>
<evidence type="ECO:0000256" key="5">
    <source>
        <dbReference type="ARBA" id="ARBA00010122"/>
    </source>
</evidence>
<keyword evidence="6 18" id="KW-0028">Amino-acid biosynthesis</keyword>
<protein>
    <recommendedName>
        <fullName evidence="17">Aspartokinase</fullName>
        <ecNumber evidence="17">2.7.2.4</ecNumber>
    </recommendedName>
</protein>
<comment type="function">
    <text evidence="1">Catalyzes the phosphorylation of the beta-carboxyl group of aspartic acid with ATP to yield 4-phospho-L-aspartate, which is involved in the branched biosynthetic pathway leading to the biosynthesis of amino acids threonine, isoleucine and methionine.</text>
</comment>
<dbReference type="CDD" id="cd04261">
    <property type="entry name" value="AAK_AKii-LysC-BS"/>
    <property type="match status" value="1"/>
</dbReference>
<evidence type="ECO:0000313" key="21">
    <source>
        <dbReference type="Proteomes" id="UP000199006"/>
    </source>
</evidence>
<dbReference type="PROSITE" id="PS00324">
    <property type="entry name" value="ASPARTOKINASE"/>
    <property type="match status" value="1"/>
</dbReference>
<dbReference type="Pfam" id="PF00696">
    <property type="entry name" value="AA_kinase"/>
    <property type="match status" value="1"/>
</dbReference>
<dbReference type="FunFam" id="3.30.2130.10:FF:000001">
    <property type="entry name" value="Bifunctional aspartokinase/homoserine dehydrogenase"/>
    <property type="match status" value="1"/>
</dbReference>
<dbReference type="AlphaFoldDB" id="A0A1I4FBV7"/>
<dbReference type="Gene3D" id="3.30.2130.10">
    <property type="entry name" value="VC0802-like"/>
    <property type="match status" value="1"/>
</dbReference>
<sequence length="407" mass="44318">MSLIVQKYGGSSVATPELIKNVARRVIKGYEAGNQMIVVVSAMGDTTDHLIDLMGKITDDPDPREVDMLLTTGEQVSIALLTMAIHACGYPAISLTGSQIEIKTDEKHNQAMITDIDTTRLKKELAENKIVIVAGFQGVNKNHDFTTLGRGGSDTTTVAVAAAIEADRCEIYSDVDGVYTADPRIVTDASKLDYISYHEMLELANLGANVLHPRAVELANSYNLELYIASSFNDTLGTIVRGDEEMEGKKNVVGAASDLGEIKITVERVPDEPGIAGKLFNALAAEGVNVDMIIQNLQRDELNDITFTINQEQEKKAVKVLEKINPELNIDNYHIDRDVAKISIVGAGMQSTPGIAARMFSAFGKNNINIAMITTSEIKISCLIAKEQADQALNILHKEFRLNQINN</sequence>
<dbReference type="InterPro" id="IPR018042">
    <property type="entry name" value="Aspartate_kinase_CS"/>
</dbReference>
<dbReference type="GO" id="GO:0005829">
    <property type="term" value="C:cytosol"/>
    <property type="evidence" value="ECO:0007669"/>
    <property type="project" value="TreeGrafter"/>
</dbReference>
<dbReference type="PANTHER" id="PTHR21499">
    <property type="entry name" value="ASPARTATE KINASE"/>
    <property type="match status" value="1"/>
</dbReference>
<dbReference type="Pfam" id="PF22468">
    <property type="entry name" value="ACT_9"/>
    <property type="match status" value="2"/>
</dbReference>
<dbReference type="GO" id="GO:0019877">
    <property type="term" value="P:diaminopimelate biosynthetic process"/>
    <property type="evidence" value="ECO:0007669"/>
    <property type="project" value="UniProtKB-KW"/>
</dbReference>
<evidence type="ECO:0000256" key="7">
    <source>
        <dbReference type="ARBA" id="ARBA00022679"/>
    </source>
</evidence>
<dbReference type="InterPro" id="IPR005260">
    <property type="entry name" value="Asp_kin_monofn"/>
</dbReference>
<dbReference type="Proteomes" id="UP000199006">
    <property type="component" value="Unassembled WGS sequence"/>
</dbReference>
<evidence type="ECO:0000256" key="14">
    <source>
        <dbReference type="ARBA" id="ARBA00047872"/>
    </source>
</evidence>
<evidence type="ECO:0000256" key="3">
    <source>
        <dbReference type="ARBA" id="ARBA00004986"/>
    </source>
</evidence>
<evidence type="ECO:0000256" key="10">
    <source>
        <dbReference type="ARBA" id="ARBA00022777"/>
    </source>
</evidence>
<dbReference type="SUPFAM" id="SSF55021">
    <property type="entry name" value="ACT-like"/>
    <property type="match status" value="2"/>
</dbReference>
<comment type="subunit">
    <text evidence="15">Tetramer consisting of 2 isoforms Alpha (catalytic and regulation) and of a homodimer of 2 isoforms Beta (regulation).</text>
</comment>
<organism evidence="20 21">
    <name type="scientific">Halanaerobium salsuginis</name>
    <dbReference type="NCBI Taxonomy" id="29563"/>
    <lineage>
        <taxon>Bacteria</taxon>
        <taxon>Bacillati</taxon>
        <taxon>Bacillota</taxon>
        <taxon>Clostridia</taxon>
        <taxon>Halanaerobiales</taxon>
        <taxon>Halanaerobiaceae</taxon>
        <taxon>Halanaerobium</taxon>
    </lineage>
</organism>
<dbReference type="EC" id="2.7.2.4" evidence="17"/>
<evidence type="ECO:0000256" key="4">
    <source>
        <dbReference type="ARBA" id="ARBA00005139"/>
    </source>
</evidence>
<evidence type="ECO:0000256" key="17">
    <source>
        <dbReference type="RuleBase" id="RU003448"/>
    </source>
</evidence>
<keyword evidence="12" id="KW-0220">Diaminopimelate biosynthesis</keyword>
<evidence type="ECO:0000259" key="19">
    <source>
        <dbReference type="PROSITE" id="PS51671"/>
    </source>
</evidence>
<keyword evidence="11 16" id="KW-0067">ATP-binding</keyword>
<dbReference type="PANTHER" id="PTHR21499:SF3">
    <property type="entry name" value="ASPARTOKINASE"/>
    <property type="match status" value="1"/>
</dbReference>
<evidence type="ECO:0000256" key="2">
    <source>
        <dbReference type="ARBA" id="ARBA00004766"/>
    </source>
</evidence>
<dbReference type="NCBIfam" id="TIGR00657">
    <property type="entry name" value="asp_kinases"/>
    <property type="match status" value="1"/>
</dbReference>
<evidence type="ECO:0000256" key="12">
    <source>
        <dbReference type="ARBA" id="ARBA00022915"/>
    </source>
</evidence>
<comment type="pathway">
    <text evidence="2 18">Amino-acid biosynthesis; L-lysine biosynthesis via DAP pathway; (S)-tetrahydrodipicolinate from L-aspartate: step 1/4.</text>
</comment>
<dbReference type="InterPro" id="IPR045865">
    <property type="entry name" value="ACT-like_dom_sf"/>
</dbReference>
<keyword evidence="8" id="KW-0677">Repeat</keyword>
<evidence type="ECO:0000256" key="11">
    <source>
        <dbReference type="ARBA" id="ARBA00022840"/>
    </source>
</evidence>
<comment type="pathway">
    <text evidence="3 18">Amino-acid biosynthesis; L-methionine biosynthesis via de novo pathway; L-homoserine from L-aspartate: step 1/3.</text>
</comment>
<dbReference type="GO" id="GO:0009090">
    <property type="term" value="P:homoserine biosynthetic process"/>
    <property type="evidence" value="ECO:0007669"/>
    <property type="project" value="TreeGrafter"/>
</dbReference>
<name>A0A1I4FBV7_9FIRM</name>
<keyword evidence="10 17" id="KW-0418">Kinase</keyword>
<evidence type="ECO:0000256" key="6">
    <source>
        <dbReference type="ARBA" id="ARBA00022605"/>
    </source>
</evidence>
<dbReference type="InterPro" id="IPR041740">
    <property type="entry name" value="AKii-LysC-BS"/>
</dbReference>
<evidence type="ECO:0000313" key="20">
    <source>
        <dbReference type="EMBL" id="SFL13871.1"/>
    </source>
</evidence>
<dbReference type="UniPathway" id="UPA00051">
    <property type="reaction ID" value="UER00462"/>
</dbReference>
<evidence type="ECO:0000256" key="1">
    <source>
        <dbReference type="ARBA" id="ARBA00003121"/>
    </source>
</evidence>
<dbReference type="InterPro" id="IPR002912">
    <property type="entry name" value="ACT_dom"/>
</dbReference>
<accession>A0A1I4FBV7</accession>
<dbReference type="SUPFAM" id="SSF53633">
    <property type="entry name" value="Carbamate kinase-like"/>
    <property type="match status" value="1"/>
</dbReference>
<dbReference type="InterPro" id="IPR001341">
    <property type="entry name" value="Asp_kinase"/>
</dbReference>
<comment type="catalytic activity">
    <reaction evidence="14 17">
        <text>L-aspartate + ATP = 4-phospho-L-aspartate + ADP</text>
        <dbReference type="Rhea" id="RHEA:23776"/>
        <dbReference type="ChEBI" id="CHEBI:29991"/>
        <dbReference type="ChEBI" id="CHEBI:30616"/>
        <dbReference type="ChEBI" id="CHEBI:57535"/>
        <dbReference type="ChEBI" id="CHEBI:456216"/>
        <dbReference type="EC" id="2.7.2.4"/>
    </reaction>
</comment>
<dbReference type="NCBIfam" id="NF005154">
    <property type="entry name" value="PRK06635.1-2"/>
    <property type="match status" value="1"/>
</dbReference>
<dbReference type="GO" id="GO:0005524">
    <property type="term" value="F:ATP binding"/>
    <property type="evidence" value="ECO:0007669"/>
    <property type="project" value="UniProtKB-KW"/>
</dbReference>
<keyword evidence="13" id="KW-0457">Lysine biosynthesis</keyword>
<dbReference type="UniPathway" id="UPA00050">
    <property type="reaction ID" value="UER00461"/>
</dbReference>
<feature type="binding site" evidence="16">
    <location>
        <position position="184"/>
    </location>
    <ligand>
        <name>ATP</name>
        <dbReference type="ChEBI" id="CHEBI:30616"/>
    </ligand>
</feature>
<dbReference type="InterPro" id="IPR036393">
    <property type="entry name" value="AceGlu_kinase-like_sf"/>
</dbReference>
<dbReference type="Gene3D" id="3.40.1160.10">
    <property type="entry name" value="Acetylglutamate kinase-like"/>
    <property type="match status" value="1"/>
</dbReference>
<dbReference type="InterPro" id="IPR001048">
    <property type="entry name" value="Asp/Glu/Uridylate_kinase"/>
</dbReference>
<dbReference type="NCBIfam" id="NF005155">
    <property type="entry name" value="PRK06635.1-4"/>
    <property type="match status" value="1"/>
</dbReference>
<feature type="binding site" evidence="16">
    <location>
        <position position="74"/>
    </location>
    <ligand>
        <name>substrate</name>
    </ligand>
</feature>